<comment type="cofactor">
    <cofactor evidence="13">
        <name>[4Fe-4S] cluster</name>
        <dbReference type="ChEBI" id="CHEBI:49883"/>
    </cofactor>
    <text evidence="13">Binds 2 [4Fe-4S] clusters. One cluster is coordinated with 3 cysteines and an exchangeable S-adenosyl-L-methionine.</text>
</comment>
<dbReference type="Pfam" id="PF01938">
    <property type="entry name" value="TRAM"/>
    <property type="match status" value="1"/>
</dbReference>
<feature type="binding site" evidence="13">
    <location>
        <position position="18"/>
    </location>
    <ligand>
        <name>[4Fe-4S] cluster</name>
        <dbReference type="ChEBI" id="CHEBI:49883"/>
        <label>1</label>
    </ligand>
</feature>
<dbReference type="Proteomes" id="UP000000378">
    <property type="component" value="Chromosome"/>
</dbReference>
<dbReference type="SFLD" id="SFLDS00029">
    <property type="entry name" value="Radical_SAM"/>
    <property type="match status" value="1"/>
</dbReference>
<comment type="function">
    <text evidence="1 13">Catalyzes the methylthiolation of N6-(dimethylallyl)adenosine (i(6)A), leading to the formation of 2-methylthio-N6-(dimethylallyl)adenosine (ms(2)i(6)A) at position 37 in tRNAs that read codons beginning with uridine.</text>
</comment>
<keyword evidence="13" id="KW-0963">Cytoplasm</keyword>
<dbReference type="eggNOG" id="COG0621">
    <property type="taxonomic scope" value="Bacteria"/>
</dbReference>
<feature type="binding site" evidence="13">
    <location>
        <position position="171"/>
    </location>
    <ligand>
        <name>[4Fe-4S] cluster</name>
        <dbReference type="ChEBI" id="CHEBI:49883"/>
        <label>2</label>
        <note>4Fe-4S-S-AdoMet</note>
    </ligand>
</feature>
<dbReference type="InterPro" id="IPR023404">
    <property type="entry name" value="rSAM_horseshoe"/>
</dbReference>
<feature type="binding site" evidence="13">
    <location>
        <position position="54"/>
    </location>
    <ligand>
        <name>[4Fe-4S] cluster</name>
        <dbReference type="ChEBI" id="CHEBI:49883"/>
        <label>1</label>
    </ligand>
</feature>
<dbReference type="AlphaFoldDB" id="D7CMB4"/>
<evidence type="ECO:0000256" key="10">
    <source>
        <dbReference type="ARBA" id="ARBA00068570"/>
    </source>
</evidence>
<dbReference type="InterPro" id="IPR058240">
    <property type="entry name" value="rSAM_sf"/>
</dbReference>
<dbReference type="Pfam" id="PF04055">
    <property type="entry name" value="Radical_SAM"/>
    <property type="match status" value="1"/>
</dbReference>
<dbReference type="PROSITE" id="PS50926">
    <property type="entry name" value="TRAM"/>
    <property type="match status" value="1"/>
</dbReference>
<feature type="domain" description="Radical SAM core" evidence="16">
    <location>
        <begin position="150"/>
        <end position="380"/>
    </location>
</feature>
<accession>D7CMB4</accession>
<comment type="subunit">
    <text evidence="13">Monomer.</text>
</comment>
<dbReference type="InterPro" id="IPR020612">
    <property type="entry name" value="Methylthiotransferase_CS"/>
</dbReference>
<dbReference type="EMBL" id="CP002048">
    <property type="protein sequence ID" value="ADI01849.1"/>
    <property type="molecule type" value="Genomic_DNA"/>
</dbReference>
<feature type="binding site" evidence="13">
    <location>
        <position position="164"/>
    </location>
    <ligand>
        <name>[4Fe-4S] cluster</name>
        <dbReference type="ChEBI" id="CHEBI:49883"/>
        <label>2</label>
        <note>4Fe-4S-S-AdoMet</note>
    </ligand>
</feature>
<keyword evidence="2 13" id="KW-0004">4Fe-4S</keyword>
<comment type="similarity">
    <text evidence="13">Belongs to the methylthiotransferase family. MiaB subfamily.</text>
</comment>
<evidence type="ECO:0000256" key="2">
    <source>
        <dbReference type="ARBA" id="ARBA00022485"/>
    </source>
</evidence>
<dbReference type="FunFam" id="3.80.30.20:FF:000001">
    <property type="entry name" value="tRNA-2-methylthio-N(6)-dimethylallyladenosine synthase 2"/>
    <property type="match status" value="1"/>
</dbReference>
<dbReference type="SMART" id="SM00729">
    <property type="entry name" value="Elp3"/>
    <property type="match status" value="1"/>
</dbReference>
<dbReference type="InterPro" id="IPR006638">
    <property type="entry name" value="Elp3/MiaA/NifB-like_rSAM"/>
</dbReference>
<dbReference type="STRING" id="643648.Slip_1071"/>
<evidence type="ECO:0000256" key="9">
    <source>
        <dbReference type="ARBA" id="ARBA00051425"/>
    </source>
</evidence>
<keyword evidence="5 13" id="KW-0479">Metal-binding</keyword>
<dbReference type="SUPFAM" id="SSF102114">
    <property type="entry name" value="Radical SAM enzymes"/>
    <property type="match status" value="1"/>
</dbReference>
<evidence type="ECO:0000256" key="3">
    <source>
        <dbReference type="ARBA" id="ARBA00022679"/>
    </source>
</evidence>
<reference evidence="18" key="1">
    <citation type="journal article" date="2010" name="Stand. Genomic Sci.">
        <title>Complete genome sequence of Syntrophothermus lipocalidus type strain (TGB-C1T).</title>
        <authorList>
            <consortium name="US DOE Joint Genome Institute (JGI-PGF)"/>
            <person name="Djao O."/>
            <person name="Zhang X."/>
            <person name="Lucas S."/>
            <person name="Lapidus A."/>
            <person name="Glavina Del Rio T."/>
            <person name="Nolan M."/>
            <person name="Tice H."/>
            <person name="Cheng J."/>
            <person name="Han C."/>
            <person name="Tapia R."/>
            <person name="Goodwin L."/>
            <person name="Pitluck S."/>
            <person name="Liolios K."/>
            <person name="Ivanova N."/>
            <person name="Mavromatis K."/>
            <person name="Mikhailova N."/>
            <person name="Ovchinnikova G."/>
            <person name="Pati A."/>
            <person name="Brambilla E."/>
            <person name="Chen A."/>
            <person name="Palaniappan K."/>
            <person name="Land M."/>
            <person name="Hauser L."/>
            <person name="Chang Y."/>
            <person name="Jeffries C."/>
            <person name="Rohde M."/>
            <person name="Sikorski J."/>
            <person name="Spring S."/>
            <person name="Goker M."/>
            <person name="Detter J."/>
            <person name="Woyke T."/>
            <person name="Bristow J."/>
            <person name="Eisen J."/>
            <person name="Markowitz V."/>
            <person name="Hugenholtz P."/>
            <person name="Kyrpides N."/>
            <person name="Klenk H."/>
        </authorList>
    </citation>
    <scope>NUCLEOTIDE SEQUENCE [LARGE SCALE GENOMIC DNA]</scope>
    <source>
        <strain evidence="18">DSM 12680 / TGB-C1</strain>
    </source>
</reference>
<dbReference type="GO" id="GO:0005829">
    <property type="term" value="C:cytosol"/>
    <property type="evidence" value="ECO:0007669"/>
    <property type="project" value="TreeGrafter"/>
</dbReference>
<dbReference type="PROSITE" id="PS51449">
    <property type="entry name" value="MTTASE_N"/>
    <property type="match status" value="1"/>
</dbReference>
<feature type="binding site" evidence="13">
    <location>
        <position position="88"/>
    </location>
    <ligand>
        <name>[4Fe-4S] cluster</name>
        <dbReference type="ChEBI" id="CHEBI:49883"/>
        <label>1</label>
    </ligand>
</feature>
<dbReference type="SFLD" id="SFLDG01061">
    <property type="entry name" value="methylthiotransferase"/>
    <property type="match status" value="1"/>
</dbReference>
<evidence type="ECO:0000256" key="6">
    <source>
        <dbReference type="ARBA" id="ARBA00023004"/>
    </source>
</evidence>
<gene>
    <name evidence="13" type="primary">miaB</name>
    <name evidence="17" type="ordered locus">Slip_1071</name>
</gene>
<evidence type="ECO:0000256" key="4">
    <source>
        <dbReference type="ARBA" id="ARBA00022691"/>
    </source>
</evidence>
<evidence type="ECO:0000256" key="5">
    <source>
        <dbReference type="ARBA" id="ARBA00022723"/>
    </source>
</evidence>
<dbReference type="InterPro" id="IPR038135">
    <property type="entry name" value="Methylthiotransferase_N_sf"/>
</dbReference>
<dbReference type="FunFam" id="3.40.50.12160:FF:000003">
    <property type="entry name" value="CDK5 regulatory subunit-associated protein 1"/>
    <property type="match status" value="1"/>
</dbReference>
<evidence type="ECO:0000256" key="7">
    <source>
        <dbReference type="ARBA" id="ARBA00023014"/>
    </source>
</evidence>
<evidence type="ECO:0000259" key="15">
    <source>
        <dbReference type="PROSITE" id="PS51449"/>
    </source>
</evidence>
<dbReference type="Gene3D" id="3.40.50.12160">
    <property type="entry name" value="Methylthiotransferase, N-terminal domain"/>
    <property type="match status" value="1"/>
</dbReference>
<reference evidence="17 18" key="2">
    <citation type="journal article" date="2010" name="Stand. Genomic Sci.">
        <title>Complete genome sequence of Syntrophothermus lipocalidus type strain (TGB-C1).</title>
        <authorList>
            <person name="Djao O.D."/>
            <person name="Zhang X."/>
            <person name="Lucas S."/>
            <person name="Lapidus A."/>
            <person name="Del Rio T.G."/>
            <person name="Nolan M."/>
            <person name="Tice H."/>
            <person name="Cheng J.F."/>
            <person name="Han C."/>
            <person name="Tapia R."/>
            <person name="Goodwin L."/>
            <person name="Pitluck S."/>
            <person name="Liolios K."/>
            <person name="Ivanova N."/>
            <person name="Mavromatis K."/>
            <person name="Mikhailova N."/>
            <person name="Ovchinnikova G."/>
            <person name="Pati A."/>
            <person name="Brambilla E."/>
            <person name="Chen A."/>
            <person name="Palaniappan K."/>
            <person name="Land M."/>
            <person name="Hauser L."/>
            <person name="Chang Y.J."/>
            <person name="Jeffries C.D."/>
            <person name="Rohde M."/>
            <person name="Sikorski J."/>
            <person name="Spring S."/>
            <person name="Goker M."/>
            <person name="Detter J.C."/>
            <person name="Woyke T."/>
            <person name="Bristow J."/>
            <person name="Eisen J.A."/>
            <person name="Markowitz V."/>
            <person name="Hugenholtz P."/>
            <person name="Kyrpides N.C."/>
            <person name="Klenk H.P."/>
        </authorList>
    </citation>
    <scope>NUCLEOTIDE SEQUENCE [LARGE SCALE GENOMIC DNA]</scope>
    <source>
        <strain evidence="18">DSM 12680 / TGB-C1</strain>
    </source>
</reference>
<evidence type="ECO:0000259" key="16">
    <source>
        <dbReference type="PROSITE" id="PS51918"/>
    </source>
</evidence>
<dbReference type="GO" id="GO:0051539">
    <property type="term" value="F:4 iron, 4 sulfur cluster binding"/>
    <property type="evidence" value="ECO:0007669"/>
    <property type="project" value="UniProtKB-UniRule"/>
</dbReference>
<dbReference type="GO" id="GO:0035597">
    <property type="term" value="F:tRNA-2-methylthio-N(6)-dimethylallyladenosine(37) synthase activity"/>
    <property type="evidence" value="ECO:0007669"/>
    <property type="project" value="UniProtKB-EC"/>
</dbReference>
<dbReference type="RefSeq" id="WP_013175251.1">
    <property type="nucleotide sequence ID" value="NC_014220.1"/>
</dbReference>
<feature type="binding site" evidence="13">
    <location>
        <position position="168"/>
    </location>
    <ligand>
        <name>[4Fe-4S] cluster</name>
        <dbReference type="ChEBI" id="CHEBI:49883"/>
        <label>2</label>
        <note>4Fe-4S-S-AdoMet</note>
    </ligand>
</feature>
<evidence type="ECO:0000313" key="17">
    <source>
        <dbReference type="EMBL" id="ADI01849.1"/>
    </source>
</evidence>
<dbReference type="InterPro" id="IPR005839">
    <property type="entry name" value="Methylthiotransferase"/>
</dbReference>
<dbReference type="PANTHER" id="PTHR43020:SF2">
    <property type="entry name" value="MITOCHONDRIAL TRNA METHYLTHIOTRANSFERASE CDK5RAP1"/>
    <property type="match status" value="1"/>
</dbReference>
<dbReference type="KEGG" id="slp:Slip_1071"/>
<evidence type="ECO:0000256" key="11">
    <source>
        <dbReference type="ARBA" id="ARBA00080698"/>
    </source>
</evidence>
<dbReference type="Gene3D" id="3.80.30.20">
    <property type="entry name" value="tm_1862 like domain"/>
    <property type="match status" value="1"/>
</dbReference>
<dbReference type="GO" id="GO:0046872">
    <property type="term" value="F:metal ion binding"/>
    <property type="evidence" value="ECO:0007669"/>
    <property type="project" value="UniProtKB-KW"/>
</dbReference>
<evidence type="ECO:0000256" key="13">
    <source>
        <dbReference type="HAMAP-Rule" id="MF_01864"/>
    </source>
</evidence>
<dbReference type="InterPro" id="IPR002792">
    <property type="entry name" value="TRAM_dom"/>
</dbReference>
<sequence>MRTKEDIRKKYSILTYGCQMNERDTETIAGLLEKSGYVEAASPEEANLIIFNTCSVRTSAENKVYGKLGEIKRLKKARPDLLVGFGGCMAQMEEVRKKLGEGGVVDIIFGTHNLHELPRLVEKAEAGVERPVIDVWPEAGDIVEGLPARRTGGVSAFVNIMFGCNNFCSYCIVPFTRGRERSRKPSDIIDEVKDLVQQGVKEVTLLGQNVNSYGKGLEPETDFASLLELVNEIPGLERIRFTTSHPRDVSERLLSTIASCRKVCEHIHAPLQAGSNRILKAMNRGYTREYYLDLVHKMREIVPGVAVTTDLIVGFPGESDRDFEDTIDMVKRIRFDAAFTFMYSPRSGTKAARLSDQVPLEVKKERLLQLNEIQYNIALEANRRFEGKDVEVLVEGPSKTNPRKLTGRTRTNRIVVFEGKPDLAGRLVMVRVREAKTFTLLGEAVEG</sequence>
<feature type="domain" description="MTTase N-terminal" evidence="15">
    <location>
        <begin position="9"/>
        <end position="126"/>
    </location>
</feature>
<organism evidence="17 18">
    <name type="scientific">Syntrophothermus lipocalidus (strain DSM 12680 / TGB-C1)</name>
    <dbReference type="NCBI Taxonomy" id="643648"/>
    <lineage>
        <taxon>Bacteria</taxon>
        <taxon>Bacillati</taxon>
        <taxon>Bacillota</taxon>
        <taxon>Clostridia</taxon>
        <taxon>Eubacteriales</taxon>
        <taxon>Syntrophomonadaceae</taxon>
        <taxon>Syntrophothermus</taxon>
    </lineage>
</organism>
<dbReference type="HAMAP" id="MF_01864">
    <property type="entry name" value="tRNA_metthiotr_MiaB"/>
    <property type="match status" value="1"/>
</dbReference>
<dbReference type="InterPro" id="IPR013848">
    <property type="entry name" value="Methylthiotransferase_N"/>
</dbReference>
<protein>
    <recommendedName>
        <fullName evidence="10 13">tRNA-2-methylthio-N(6)-dimethylallyladenosine synthase</fullName>
        <ecNumber evidence="8 13">2.8.4.3</ecNumber>
    </recommendedName>
    <alternativeName>
        <fullName evidence="12 13">(Dimethylallyl)adenosine tRNA methylthiotransferase MiaB</fullName>
    </alternativeName>
    <alternativeName>
        <fullName evidence="11 13">tRNA-i(6)A37 methylthiotransferase</fullName>
    </alternativeName>
</protein>
<dbReference type="CDD" id="cd01335">
    <property type="entry name" value="Radical_SAM"/>
    <property type="match status" value="1"/>
</dbReference>
<evidence type="ECO:0000256" key="1">
    <source>
        <dbReference type="ARBA" id="ARBA00003234"/>
    </source>
</evidence>
<dbReference type="HOGENOM" id="CLU_018697_2_0_9"/>
<proteinExistence type="inferred from homology"/>
<dbReference type="SFLD" id="SFLDF00273">
    <property type="entry name" value="(dimethylallyl)adenosine_tRNA"/>
    <property type="match status" value="1"/>
</dbReference>
<evidence type="ECO:0000256" key="8">
    <source>
        <dbReference type="ARBA" id="ARBA00033765"/>
    </source>
</evidence>
<dbReference type="InterPro" id="IPR006463">
    <property type="entry name" value="MiaB_methiolase"/>
</dbReference>
<keyword evidence="6 13" id="KW-0408">Iron</keyword>
<keyword evidence="4 13" id="KW-0949">S-adenosyl-L-methionine</keyword>
<evidence type="ECO:0000256" key="12">
    <source>
        <dbReference type="ARBA" id="ARBA00081141"/>
    </source>
</evidence>
<dbReference type="NCBIfam" id="TIGR01574">
    <property type="entry name" value="miaB-methiolase"/>
    <property type="match status" value="1"/>
</dbReference>
<comment type="catalytic activity">
    <reaction evidence="9 13">
        <text>N(6)-dimethylallyladenosine(37) in tRNA + (sulfur carrier)-SH + AH2 + 2 S-adenosyl-L-methionine = 2-methylsulfanyl-N(6)-dimethylallyladenosine(37) in tRNA + (sulfur carrier)-H + 5'-deoxyadenosine + L-methionine + A + S-adenosyl-L-homocysteine + 2 H(+)</text>
        <dbReference type="Rhea" id="RHEA:37067"/>
        <dbReference type="Rhea" id="RHEA-COMP:10375"/>
        <dbReference type="Rhea" id="RHEA-COMP:10376"/>
        <dbReference type="Rhea" id="RHEA-COMP:14737"/>
        <dbReference type="Rhea" id="RHEA-COMP:14739"/>
        <dbReference type="ChEBI" id="CHEBI:13193"/>
        <dbReference type="ChEBI" id="CHEBI:15378"/>
        <dbReference type="ChEBI" id="CHEBI:17319"/>
        <dbReference type="ChEBI" id="CHEBI:17499"/>
        <dbReference type="ChEBI" id="CHEBI:29917"/>
        <dbReference type="ChEBI" id="CHEBI:57844"/>
        <dbReference type="ChEBI" id="CHEBI:57856"/>
        <dbReference type="ChEBI" id="CHEBI:59789"/>
        <dbReference type="ChEBI" id="CHEBI:64428"/>
        <dbReference type="ChEBI" id="CHEBI:74415"/>
        <dbReference type="ChEBI" id="CHEBI:74417"/>
        <dbReference type="EC" id="2.8.4.3"/>
    </reaction>
</comment>
<dbReference type="OrthoDB" id="9805215at2"/>
<dbReference type="EC" id="2.8.4.3" evidence="8 13"/>
<comment type="subcellular location">
    <subcellularLocation>
        <location evidence="13">Cytoplasm</location>
    </subcellularLocation>
</comment>
<dbReference type="PROSITE" id="PS01278">
    <property type="entry name" value="MTTASE_RADICAL"/>
    <property type="match status" value="1"/>
</dbReference>
<dbReference type="InterPro" id="IPR007197">
    <property type="entry name" value="rSAM"/>
</dbReference>
<name>D7CMB4_SYNLT</name>
<evidence type="ECO:0000259" key="14">
    <source>
        <dbReference type="PROSITE" id="PS50926"/>
    </source>
</evidence>
<keyword evidence="18" id="KW-1185">Reference proteome</keyword>
<evidence type="ECO:0000313" key="18">
    <source>
        <dbReference type="Proteomes" id="UP000000378"/>
    </source>
</evidence>
<dbReference type="PANTHER" id="PTHR43020">
    <property type="entry name" value="CDK5 REGULATORY SUBUNIT-ASSOCIATED PROTEIN 1"/>
    <property type="match status" value="1"/>
</dbReference>
<dbReference type="PROSITE" id="PS51918">
    <property type="entry name" value="RADICAL_SAM"/>
    <property type="match status" value="1"/>
</dbReference>
<keyword evidence="13" id="KW-0819">tRNA processing</keyword>
<keyword evidence="3 13" id="KW-0808">Transferase</keyword>
<dbReference type="SFLD" id="SFLDG01082">
    <property type="entry name" value="B12-binding_domain_containing"/>
    <property type="match status" value="1"/>
</dbReference>
<dbReference type="Pfam" id="PF00919">
    <property type="entry name" value="UPF0004"/>
    <property type="match status" value="1"/>
</dbReference>
<keyword evidence="7 13" id="KW-0411">Iron-sulfur</keyword>
<feature type="domain" description="TRAM" evidence="14">
    <location>
        <begin position="383"/>
        <end position="446"/>
    </location>
</feature>
<dbReference type="NCBIfam" id="TIGR00089">
    <property type="entry name" value="MiaB/RimO family radical SAM methylthiotransferase"/>
    <property type="match status" value="1"/>
</dbReference>